<organism evidence="1">
    <name type="scientific">Anguilla anguilla</name>
    <name type="common">European freshwater eel</name>
    <name type="synonym">Muraena anguilla</name>
    <dbReference type="NCBI Taxonomy" id="7936"/>
    <lineage>
        <taxon>Eukaryota</taxon>
        <taxon>Metazoa</taxon>
        <taxon>Chordata</taxon>
        <taxon>Craniata</taxon>
        <taxon>Vertebrata</taxon>
        <taxon>Euteleostomi</taxon>
        <taxon>Actinopterygii</taxon>
        <taxon>Neopterygii</taxon>
        <taxon>Teleostei</taxon>
        <taxon>Anguilliformes</taxon>
        <taxon>Anguillidae</taxon>
        <taxon>Anguilla</taxon>
    </lineage>
</organism>
<evidence type="ECO:0000313" key="1">
    <source>
        <dbReference type="EMBL" id="JAH40548.1"/>
    </source>
</evidence>
<sequence length="43" mass="4964">MGYGVESLSAFLETTAWFNKSPIAPKKEENKLSFSFFHYIISF</sequence>
<protein>
    <submittedName>
        <fullName evidence="1">Uncharacterized protein</fullName>
    </submittedName>
</protein>
<accession>A0A0E9SJ59</accession>
<reference evidence="1" key="2">
    <citation type="journal article" date="2015" name="Fish Shellfish Immunol.">
        <title>Early steps in the European eel (Anguilla anguilla)-Vibrio vulnificus interaction in the gills: Role of the RtxA13 toxin.</title>
        <authorList>
            <person name="Callol A."/>
            <person name="Pajuelo D."/>
            <person name="Ebbesson L."/>
            <person name="Teles M."/>
            <person name="MacKenzie S."/>
            <person name="Amaro C."/>
        </authorList>
    </citation>
    <scope>NUCLEOTIDE SEQUENCE</scope>
</reference>
<dbReference type="AlphaFoldDB" id="A0A0E9SJ59"/>
<dbReference type="EMBL" id="GBXM01068029">
    <property type="protein sequence ID" value="JAH40548.1"/>
    <property type="molecule type" value="Transcribed_RNA"/>
</dbReference>
<name>A0A0E9SJ59_ANGAN</name>
<reference evidence="1" key="1">
    <citation type="submission" date="2014-11" db="EMBL/GenBank/DDBJ databases">
        <authorList>
            <person name="Amaro Gonzalez C."/>
        </authorList>
    </citation>
    <scope>NUCLEOTIDE SEQUENCE</scope>
</reference>
<proteinExistence type="predicted"/>